<accession>A0A6I6D9Z4</accession>
<dbReference type="Proteomes" id="UP000426444">
    <property type="component" value="Chromosome"/>
</dbReference>
<reference evidence="3" key="1">
    <citation type="journal article" date="2019" name="Microbiology">
        <title>Complete Genome Sequence of an Uncultured Bacterium of the Candidate Phylum Bipolaricaulota.</title>
        <authorList>
            <person name="Kadnikov V.V."/>
            <person name="Mardanov A.V."/>
            <person name="Beletsky A.V."/>
            <person name="Frank Y.A."/>
            <person name="Karnachuk O.V."/>
            <person name="Ravin N.V."/>
        </authorList>
    </citation>
    <scope>NUCLEOTIDE SEQUENCE [LARGE SCALE GENOMIC DNA]</scope>
</reference>
<protein>
    <recommendedName>
        <fullName evidence="4">Branched-chain amino acid transport protein azlD</fullName>
    </recommendedName>
</protein>
<keyword evidence="1" id="KW-1133">Transmembrane helix</keyword>
<dbReference type="EMBL" id="CP046457">
    <property type="protein sequence ID" value="QGT99237.1"/>
    <property type="molecule type" value="Genomic_DNA"/>
</dbReference>
<keyword evidence="1" id="KW-0472">Membrane</keyword>
<dbReference type="AlphaFoldDB" id="A0A6I6D9Z4"/>
<feature type="transmembrane region" description="Helical" evidence="1">
    <location>
        <begin position="66"/>
        <end position="84"/>
    </location>
</feature>
<dbReference type="OrthoDB" id="9811308at2"/>
<feature type="transmembrane region" description="Helical" evidence="1">
    <location>
        <begin position="40"/>
        <end position="60"/>
    </location>
</feature>
<keyword evidence="3" id="KW-1185">Reference proteome</keyword>
<dbReference type="InterPro" id="IPR008407">
    <property type="entry name" value="Brnchd-chn_aa_trnsp_AzlD"/>
</dbReference>
<dbReference type="KEGG" id="salq:SYNTR_0644"/>
<evidence type="ECO:0000256" key="1">
    <source>
        <dbReference type="SAM" id="Phobius"/>
    </source>
</evidence>
<proteinExistence type="predicted"/>
<feature type="transmembrane region" description="Helical" evidence="1">
    <location>
        <begin position="89"/>
        <end position="108"/>
    </location>
</feature>
<dbReference type="Pfam" id="PF05437">
    <property type="entry name" value="AzlD"/>
    <property type="match status" value="1"/>
</dbReference>
<feature type="transmembrane region" description="Helical" evidence="1">
    <location>
        <begin position="6"/>
        <end position="28"/>
    </location>
</feature>
<keyword evidence="1" id="KW-0812">Transmembrane</keyword>
<dbReference type="RefSeq" id="WP_156203156.1">
    <property type="nucleotide sequence ID" value="NZ_CP046457.1"/>
</dbReference>
<gene>
    <name evidence="2" type="ORF">SYNTR_0644</name>
</gene>
<name>A0A6I6D9Z4_9FIRM</name>
<evidence type="ECO:0008006" key="4">
    <source>
        <dbReference type="Google" id="ProtNLM"/>
    </source>
</evidence>
<evidence type="ECO:0000313" key="2">
    <source>
        <dbReference type="EMBL" id="QGT99237.1"/>
    </source>
</evidence>
<sequence length="109" mass="12019">MNEINIFLMIIGVAIVSMLPRILPVALLSRFEFPPILKEWLSYIAPAVLGALTAISILAPHGSIDISVSNIYIWAFIPTFIVAVKTKSLFYTLLVGIIVMAIIYNLTIT</sequence>
<organism evidence="2 3">
    <name type="scientific">Candidatus Syntrophocurvum alkaliphilum</name>
    <dbReference type="NCBI Taxonomy" id="2293317"/>
    <lineage>
        <taxon>Bacteria</taxon>
        <taxon>Bacillati</taxon>
        <taxon>Bacillota</taxon>
        <taxon>Clostridia</taxon>
        <taxon>Eubacteriales</taxon>
        <taxon>Syntrophomonadaceae</taxon>
        <taxon>Candidatus Syntrophocurvum</taxon>
    </lineage>
</organism>
<evidence type="ECO:0000313" key="3">
    <source>
        <dbReference type="Proteomes" id="UP000426444"/>
    </source>
</evidence>